<reference evidence="2" key="1">
    <citation type="submission" date="2022-04" db="EMBL/GenBank/DDBJ databases">
        <title>Whole genome sequence of Sphaerotilus sp. FB-5.</title>
        <authorList>
            <person name="Takeda M."/>
            <person name="Narihara S."/>
            <person name="Akimoto M."/>
            <person name="Akimoto R."/>
            <person name="Nishiyashiki S."/>
            <person name="Murakami T."/>
        </authorList>
    </citation>
    <scope>NUCLEOTIDE SEQUENCE</scope>
    <source>
        <strain evidence="2">FB-5</strain>
    </source>
</reference>
<organism evidence="2 3">
    <name type="scientific">Sphaerotilus microaerophilus</name>
    <dbReference type="NCBI Taxonomy" id="2914710"/>
    <lineage>
        <taxon>Bacteria</taxon>
        <taxon>Pseudomonadati</taxon>
        <taxon>Pseudomonadota</taxon>
        <taxon>Betaproteobacteria</taxon>
        <taxon>Burkholderiales</taxon>
        <taxon>Sphaerotilaceae</taxon>
        <taxon>Sphaerotilus</taxon>
    </lineage>
</organism>
<feature type="chain" id="PRO_5046609531" description="Outer membrane protein beta-barrel domain-containing protein" evidence="1">
    <location>
        <begin position="30"/>
        <end position="223"/>
    </location>
</feature>
<evidence type="ECO:0000313" key="2">
    <source>
        <dbReference type="EMBL" id="BDI03148.1"/>
    </source>
</evidence>
<evidence type="ECO:0000256" key="1">
    <source>
        <dbReference type="SAM" id="SignalP"/>
    </source>
</evidence>
<dbReference type="RefSeq" id="WP_251971465.1">
    <property type="nucleotide sequence ID" value="NZ_AP025730.1"/>
</dbReference>
<dbReference type="Gene3D" id="2.40.160.170">
    <property type="match status" value="1"/>
</dbReference>
<gene>
    <name evidence="2" type="ORF">CATMQ487_01180</name>
</gene>
<keyword evidence="3" id="KW-1185">Reference proteome</keyword>
<dbReference type="Proteomes" id="UP001057498">
    <property type="component" value="Chromosome"/>
</dbReference>
<dbReference type="EMBL" id="AP025730">
    <property type="protein sequence ID" value="BDI03148.1"/>
    <property type="molecule type" value="Genomic_DNA"/>
</dbReference>
<keyword evidence="1" id="KW-0732">Signal</keyword>
<accession>A0ABN6PFN5</accession>
<feature type="signal peptide" evidence="1">
    <location>
        <begin position="1"/>
        <end position="29"/>
    </location>
</feature>
<proteinExistence type="predicted"/>
<name>A0ABN6PFN5_9BURK</name>
<evidence type="ECO:0000313" key="3">
    <source>
        <dbReference type="Proteomes" id="UP001057498"/>
    </source>
</evidence>
<evidence type="ECO:0008006" key="4">
    <source>
        <dbReference type="Google" id="ProtNLM"/>
    </source>
</evidence>
<protein>
    <recommendedName>
        <fullName evidence="4">Outer membrane protein beta-barrel domain-containing protein</fullName>
    </recommendedName>
</protein>
<sequence length="223" mass="23591">MKRLPLSPRTLGVATLIALGSTLGGGAQAGEVYGNLGFPGVGLGYAHPINSSFTVRGDWMTLGTHRKTRTEEGILYNGELKANRFGLFADWFPFDGTFRLTGGVAANNYQLTLDASGAGGTLEIGDKTYATTAADGINVQIKYPKTAPYLGIGWGHQASSGFRFAVDIGTIFAKATVTGTLRGQLANEADAQANLDKELAELRDGVAKAKYIPQITFSIGYSF</sequence>